<dbReference type="Proteomes" id="UP000004931">
    <property type="component" value="Unassembled WGS sequence"/>
</dbReference>
<organism evidence="10 11">
    <name type="scientific">marine gamma proteobacterium HTCC2143</name>
    <dbReference type="NCBI Taxonomy" id="247633"/>
    <lineage>
        <taxon>Bacteria</taxon>
        <taxon>Pseudomonadati</taxon>
        <taxon>Pseudomonadota</taxon>
        <taxon>Gammaproteobacteria</taxon>
        <taxon>Cellvibrionales</taxon>
        <taxon>Spongiibacteraceae</taxon>
        <taxon>BD1-7 clade</taxon>
    </lineage>
</organism>
<comment type="subcellular location">
    <subcellularLocation>
        <location evidence="8">Cytoplasm</location>
    </subcellularLocation>
</comment>
<dbReference type="PIRSF" id="PIRSF000729">
    <property type="entry name" value="GK"/>
    <property type="match status" value="1"/>
</dbReference>
<dbReference type="EC" id="2.7.2.11" evidence="8"/>
<dbReference type="GO" id="GO:0003723">
    <property type="term" value="F:RNA binding"/>
    <property type="evidence" value="ECO:0007669"/>
    <property type="project" value="InterPro"/>
</dbReference>
<dbReference type="EMBL" id="AAVT01000007">
    <property type="protein sequence ID" value="EAW30684.1"/>
    <property type="molecule type" value="Genomic_DNA"/>
</dbReference>
<dbReference type="NCBIfam" id="TIGR01027">
    <property type="entry name" value="proB"/>
    <property type="match status" value="1"/>
</dbReference>
<dbReference type="InterPro" id="IPR019797">
    <property type="entry name" value="Glutamate_5-kinase_CS"/>
</dbReference>
<comment type="function">
    <text evidence="8">Catalyzes the transfer of a phosphate group to glutamate to form L-glutamate 5-phosphate.</text>
</comment>
<dbReference type="UniPathway" id="UPA00098">
    <property type="reaction ID" value="UER00359"/>
</dbReference>
<dbReference type="Gene3D" id="3.40.1160.10">
    <property type="entry name" value="Acetylglutamate kinase-like"/>
    <property type="match status" value="1"/>
</dbReference>
<dbReference type="SMART" id="SM00359">
    <property type="entry name" value="PUA"/>
    <property type="match status" value="1"/>
</dbReference>
<dbReference type="InterPro" id="IPR005715">
    <property type="entry name" value="Glu_5kinase/COase_Synthase"/>
</dbReference>
<dbReference type="SUPFAM" id="SSF88697">
    <property type="entry name" value="PUA domain-like"/>
    <property type="match status" value="1"/>
</dbReference>
<dbReference type="Pfam" id="PF01472">
    <property type="entry name" value="PUA"/>
    <property type="match status" value="1"/>
</dbReference>
<dbReference type="PROSITE" id="PS00902">
    <property type="entry name" value="GLUTAMATE_5_KINASE"/>
    <property type="match status" value="1"/>
</dbReference>
<feature type="domain" description="PUA" evidence="9">
    <location>
        <begin position="283"/>
        <end position="366"/>
    </location>
</feature>
<keyword evidence="6 8" id="KW-0418">Kinase</keyword>
<comment type="pathway">
    <text evidence="8">Amino-acid biosynthesis; L-proline biosynthesis; L-glutamate 5-semialdehyde from L-glutamate: step 1/2.</text>
</comment>
<dbReference type="Gene3D" id="2.30.130.10">
    <property type="entry name" value="PUA domain"/>
    <property type="match status" value="1"/>
</dbReference>
<evidence type="ECO:0000256" key="3">
    <source>
        <dbReference type="ARBA" id="ARBA00022650"/>
    </source>
</evidence>
<evidence type="ECO:0000256" key="8">
    <source>
        <dbReference type="HAMAP-Rule" id="MF_00456"/>
    </source>
</evidence>
<dbReference type="InterPro" id="IPR001057">
    <property type="entry name" value="Glu/AcGlu_kinase"/>
</dbReference>
<dbReference type="InterPro" id="IPR002478">
    <property type="entry name" value="PUA"/>
</dbReference>
<feature type="binding site" evidence="8">
    <location>
        <begin position="175"/>
        <end position="176"/>
    </location>
    <ligand>
        <name>ATP</name>
        <dbReference type="ChEBI" id="CHEBI:30616"/>
    </ligand>
</feature>
<protein>
    <recommendedName>
        <fullName evidence="8">Glutamate 5-kinase</fullName>
        <ecNumber evidence="8">2.7.2.11</ecNumber>
    </recommendedName>
    <alternativeName>
        <fullName evidence="8">Gamma-glutamyl kinase</fullName>
        <shortName evidence="8">GK</shortName>
    </alternativeName>
</protein>
<keyword evidence="11" id="KW-1185">Reference proteome</keyword>
<evidence type="ECO:0000256" key="1">
    <source>
        <dbReference type="ARBA" id="ARBA00022490"/>
    </source>
</evidence>
<dbReference type="PANTHER" id="PTHR43654">
    <property type="entry name" value="GLUTAMATE 5-KINASE"/>
    <property type="match status" value="1"/>
</dbReference>
<dbReference type="PRINTS" id="PR00474">
    <property type="entry name" value="GLU5KINASE"/>
</dbReference>
<dbReference type="OrthoDB" id="9804434at2"/>
<feature type="binding site" evidence="8">
    <location>
        <position position="16"/>
    </location>
    <ligand>
        <name>ATP</name>
        <dbReference type="ChEBI" id="CHEBI:30616"/>
    </ligand>
</feature>
<keyword evidence="4 8" id="KW-0808">Transferase</keyword>
<accession>A0YF89</accession>
<feature type="binding site" evidence="8">
    <location>
        <position position="143"/>
    </location>
    <ligand>
        <name>substrate</name>
    </ligand>
</feature>
<dbReference type="eggNOG" id="COG0263">
    <property type="taxonomic scope" value="Bacteria"/>
</dbReference>
<dbReference type="GO" id="GO:0055129">
    <property type="term" value="P:L-proline biosynthetic process"/>
    <property type="evidence" value="ECO:0007669"/>
    <property type="project" value="UniProtKB-UniRule"/>
</dbReference>
<dbReference type="AlphaFoldDB" id="A0YF89"/>
<dbReference type="InterPro" id="IPR036974">
    <property type="entry name" value="PUA_sf"/>
</dbReference>
<feature type="binding site" evidence="8">
    <location>
        <position position="56"/>
    </location>
    <ligand>
        <name>substrate</name>
    </ligand>
</feature>
<keyword evidence="7 8" id="KW-0067">ATP-binding</keyword>
<dbReference type="InterPro" id="IPR036393">
    <property type="entry name" value="AceGlu_kinase-like_sf"/>
</dbReference>
<comment type="similarity">
    <text evidence="8">Belongs to the glutamate 5-kinase family.</text>
</comment>
<dbReference type="FunFam" id="3.40.1160.10:FF:000018">
    <property type="entry name" value="Glutamate 5-kinase"/>
    <property type="match status" value="1"/>
</dbReference>
<comment type="catalytic activity">
    <reaction evidence="8">
        <text>L-glutamate + ATP = L-glutamyl 5-phosphate + ADP</text>
        <dbReference type="Rhea" id="RHEA:14877"/>
        <dbReference type="ChEBI" id="CHEBI:29985"/>
        <dbReference type="ChEBI" id="CHEBI:30616"/>
        <dbReference type="ChEBI" id="CHEBI:58274"/>
        <dbReference type="ChEBI" id="CHEBI:456216"/>
        <dbReference type="EC" id="2.7.2.11"/>
    </reaction>
</comment>
<evidence type="ECO:0000256" key="2">
    <source>
        <dbReference type="ARBA" id="ARBA00022605"/>
    </source>
</evidence>
<dbReference type="GO" id="GO:0004349">
    <property type="term" value="F:glutamate 5-kinase activity"/>
    <property type="evidence" value="ECO:0007669"/>
    <property type="project" value="UniProtKB-UniRule"/>
</dbReference>
<evidence type="ECO:0000256" key="4">
    <source>
        <dbReference type="ARBA" id="ARBA00022679"/>
    </source>
</evidence>
<proteinExistence type="inferred from homology"/>
<dbReference type="InterPro" id="IPR041739">
    <property type="entry name" value="G5K_ProB"/>
</dbReference>
<reference evidence="10 11" key="1">
    <citation type="journal article" date="2010" name="J. Bacteriol.">
        <title>Genome sequence of the oligotrophic marine Gammaproteobacterium HTCC2143, isolated from the Oregon Coast.</title>
        <authorList>
            <person name="Oh H.M."/>
            <person name="Kang I."/>
            <person name="Ferriera S."/>
            <person name="Giovannoni S.J."/>
            <person name="Cho J.C."/>
        </authorList>
    </citation>
    <scope>NUCLEOTIDE SEQUENCE [LARGE SCALE GENOMIC DNA]</scope>
    <source>
        <strain evidence="10 11">HTCC2143</strain>
    </source>
</reference>
<dbReference type="Pfam" id="PF00696">
    <property type="entry name" value="AA_kinase"/>
    <property type="match status" value="1"/>
</dbReference>
<dbReference type="PANTHER" id="PTHR43654:SF1">
    <property type="entry name" value="ISOPENTENYL PHOSPHATE KINASE"/>
    <property type="match status" value="1"/>
</dbReference>
<evidence type="ECO:0000256" key="6">
    <source>
        <dbReference type="ARBA" id="ARBA00022777"/>
    </source>
</evidence>
<dbReference type="InterPro" id="IPR015947">
    <property type="entry name" value="PUA-like_sf"/>
</dbReference>
<keyword evidence="2 8" id="KW-0028">Amino-acid biosynthesis</keyword>
<dbReference type="GO" id="GO:0005829">
    <property type="term" value="C:cytosol"/>
    <property type="evidence" value="ECO:0007669"/>
    <property type="project" value="TreeGrafter"/>
</dbReference>
<dbReference type="FunFam" id="2.30.130.10:FF:000007">
    <property type="entry name" value="Glutamate 5-kinase"/>
    <property type="match status" value="1"/>
</dbReference>
<dbReference type="HAMAP" id="MF_00456">
    <property type="entry name" value="ProB"/>
    <property type="match status" value="1"/>
</dbReference>
<dbReference type="CDD" id="cd21157">
    <property type="entry name" value="PUA_G5K"/>
    <property type="match status" value="1"/>
</dbReference>
<evidence type="ECO:0000313" key="11">
    <source>
        <dbReference type="Proteomes" id="UP000004931"/>
    </source>
</evidence>
<evidence type="ECO:0000256" key="5">
    <source>
        <dbReference type="ARBA" id="ARBA00022741"/>
    </source>
</evidence>
<gene>
    <name evidence="8" type="primary">proB</name>
    <name evidence="10" type="ORF">GP2143_01057</name>
</gene>
<dbReference type="CDD" id="cd04242">
    <property type="entry name" value="AAK_G5K_ProB"/>
    <property type="match status" value="1"/>
</dbReference>
<comment type="caution">
    <text evidence="10">The sequence shown here is derived from an EMBL/GenBank/DDBJ whole genome shotgun (WGS) entry which is preliminary data.</text>
</comment>
<keyword evidence="5 8" id="KW-0547">Nucleotide-binding</keyword>
<dbReference type="PROSITE" id="PS50890">
    <property type="entry name" value="PUA"/>
    <property type="match status" value="1"/>
</dbReference>
<evidence type="ECO:0000313" key="10">
    <source>
        <dbReference type="EMBL" id="EAW30684.1"/>
    </source>
</evidence>
<dbReference type="GO" id="GO:0005524">
    <property type="term" value="F:ATP binding"/>
    <property type="evidence" value="ECO:0007669"/>
    <property type="project" value="UniProtKB-KW"/>
</dbReference>
<dbReference type="SUPFAM" id="SSF53633">
    <property type="entry name" value="Carbamate kinase-like"/>
    <property type="match status" value="1"/>
</dbReference>
<comment type="caution">
    <text evidence="8">Lacks conserved residue(s) required for the propagation of feature annotation.</text>
</comment>
<feature type="binding site" evidence="8">
    <location>
        <position position="155"/>
    </location>
    <ligand>
        <name>substrate</name>
    </ligand>
</feature>
<keyword evidence="1 8" id="KW-0963">Cytoplasm</keyword>
<name>A0YF89_9GAMM</name>
<dbReference type="InterPro" id="IPR011529">
    <property type="entry name" value="Glu_5kinase"/>
</dbReference>
<evidence type="ECO:0000259" key="9">
    <source>
        <dbReference type="SMART" id="SM00359"/>
    </source>
</evidence>
<keyword evidence="3 8" id="KW-0641">Proline biosynthesis</keyword>
<sequence length="374" mass="39713">MTARQNLQQTRRWVVKIGSALLTADGKGLDSSAIADWTRQMAELRGRGIELVLVSSGAVAEGMSRLGWSTRPHALHHLQAAAAVGQMGLVQAYESCFQQFGLHTAQVLLGHDDISARDRYLNARSTLTTLLELGVVPVVNENDTVVTEEIRFGDNDTLAALVANLIDAEVLVILTDQQGLFDADPRINPTAKLVTEALVSDPSLESMAGGSSGELGQGGMITKVRASKLAARSGANTVIASGKVDDVLLSIAAGQSVGTLLTAEQAPLIARKQWLAGMSNIKGTVQLDDGAVKMLQQAGKSLLPVGVGAVTGHFDRGDLIRCIDSNGQEIARGLVNYKFDEVNKIIGKSSSQIEGLLGYQGDEELIHRDNLVLM</sequence>
<dbReference type="InterPro" id="IPR001048">
    <property type="entry name" value="Asp/Glu/Uridylate_kinase"/>
</dbReference>
<evidence type="ECO:0000256" key="7">
    <source>
        <dbReference type="ARBA" id="ARBA00022840"/>
    </source>
</evidence>
<dbReference type="STRING" id="247633.GP2143_01057"/>